<keyword evidence="4" id="KW-1003">Cell membrane</keyword>
<dbReference type="EMBL" id="PHFW01000002">
    <property type="protein sequence ID" value="PQM28750.1"/>
    <property type="molecule type" value="Genomic_DNA"/>
</dbReference>
<dbReference type="Gene3D" id="3.30.70.1430">
    <property type="entry name" value="Multidrug efflux transporter AcrB pore domain"/>
    <property type="match status" value="2"/>
</dbReference>
<accession>A0A2S8B8T5</accession>
<feature type="transmembrane region" description="Helical" evidence="9">
    <location>
        <begin position="12"/>
        <end position="32"/>
    </location>
</feature>
<comment type="caution">
    <text evidence="10">The sequence shown here is derived from an EMBL/GenBank/DDBJ whole genome shotgun (WGS) entry which is preliminary data.</text>
</comment>
<feature type="transmembrane region" description="Helical" evidence="9">
    <location>
        <begin position="439"/>
        <end position="461"/>
    </location>
</feature>
<evidence type="ECO:0000256" key="3">
    <source>
        <dbReference type="ARBA" id="ARBA00022448"/>
    </source>
</evidence>
<keyword evidence="7 9" id="KW-1133">Transmembrane helix</keyword>
<comment type="caution">
    <text evidence="9">Lacks conserved residue(s) required for the propagation of feature annotation.</text>
</comment>
<evidence type="ECO:0000256" key="5">
    <source>
        <dbReference type="ARBA" id="ARBA00022519"/>
    </source>
</evidence>
<dbReference type="FunFam" id="3.30.70.1430:FF:000001">
    <property type="entry name" value="Efflux pump membrane transporter"/>
    <property type="match status" value="1"/>
</dbReference>
<dbReference type="NCBIfam" id="NF000282">
    <property type="entry name" value="RND_permease_1"/>
    <property type="match status" value="1"/>
</dbReference>
<evidence type="ECO:0000256" key="7">
    <source>
        <dbReference type="ARBA" id="ARBA00022989"/>
    </source>
</evidence>
<keyword evidence="11" id="KW-1185">Reference proteome</keyword>
<reference evidence="11" key="1">
    <citation type="submission" date="2017-11" db="EMBL/GenBank/DDBJ databases">
        <title>The complete genome sequence of Sphingopyxis pomeranensis sp. nov. strain WS5A3p.</title>
        <authorList>
            <person name="Kaminski M.A."/>
        </authorList>
    </citation>
    <scope>NUCLEOTIDE SEQUENCE [LARGE SCALE GENOMIC DNA]</scope>
    <source>
        <strain evidence="11">WS5A3p</strain>
    </source>
</reference>
<dbReference type="Gene3D" id="3.30.70.1440">
    <property type="entry name" value="Multidrug efflux transporter AcrB pore domain"/>
    <property type="match status" value="1"/>
</dbReference>
<feature type="transmembrane region" description="Helical" evidence="9">
    <location>
        <begin position="343"/>
        <end position="359"/>
    </location>
</feature>
<gene>
    <name evidence="10" type="ORF">CVO77_10005</name>
</gene>
<proteinExistence type="inferred from homology"/>
<dbReference type="Pfam" id="PF00873">
    <property type="entry name" value="ACR_tran"/>
    <property type="match status" value="1"/>
</dbReference>
<sequence length="1069" mass="114592">MSRVFIDRPIFAWVLAIVVMLGGLGALFSLPIEQYPDIAPAQVNIRASYPGASAEAIENSVTQVLEQQLTGIDGLLYFSSQSSSRGQASITAIFAKGTDPDIAQVQVQNKIASAISRLPQQVQSQGIRVNKANSDTLLLVGVYDTTDTRSFPDVSDYLSSNIQDPLSRVEGVGDVNVFGSPHAMRIWLNPQRLAAVSLMPGDVVSAITAQNAEVAAGEVGGTPAPKGQMLNATVTAQSRLQTAEQFENIVLKTLPDGSSVRIRDVARVEIGAENYATIIRINGHPGAGMSISLSPGSDALETADRVKARMEELSADFPDGLSYSYANDTTAFIKLSVSEVRKSLLEAIILVVLVMFVFLQSWRAVLIPAIAVPVVLLGTFGIFYIAGFTINTLTLFGLTLAIGLLVDDAIVVVENVERLMEENPGMSARDATIESMKELQVALVAIALVLSAVFLPMAFFGGSTGVIYRQFSVTMVSAMALSVLVALILSPALTSTLLKARAAHGEERERPHRFPRTHAMIKRARDGFNTRFDQAVKRYVGSVTKVVDRKWRFLGIYVLIVALLAVMFVRLPGGFLPNEDQGRVSVQFRLPAGATQERTLAVRDQVEKYLLTQEKANVDALFLVTGGGGGAAAGQNTGQGFINLVDWDSRPGKENSADAIADRARKALSGLRDAQVFALVPGAVRGLGDTSGFTMEFQNRSGMSREQFAAARDRLLDMANANPKLTSVRLSDLPDVATLKIDVDTQRLTAYGLSNSDVNSTLATAWGGRYVNDFIDKGRVKRVYVQGDSQYRASPEDLGQWYVRSSSGQMSPFSAFADIGWSTTPASTSRFQGVPAFEISGQPAAGTSSGEAMDEMERMAAEIPGTSVAWAGSSYQERLSSGQAPLLYGLSLLVVFLCLAALYESWSIPLAVLLIIPLGLVGSVFAVTLRGLENDVYLQIGLLTTMGLAAKNAILMIEFAEQEERKGKRVIEAAIAAARIRLRPILMTSFAFIFGVMPLAIATGAGANSRVAIGTAVIGGMLTAALLAIFFIPLFFVLVRRGVRDGLAALRQRFGKKGDGAETLAGEEA</sequence>
<dbReference type="NCBIfam" id="TIGR00915">
    <property type="entry name" value="2A0602"/>
    <property type="match status" value="1"/>
</dbReference>
<dbReference type="GO" id="GO:0005886">
    <property type="term" value="C:plasma membrane"/>
    <property type="evidence" value="ECO:0007669"/>
    <property type="project" value="UniProtKB-SubCell"/>
</dbReference>
<feature type="transmembrane region" description="Helical" evidence="9">
    <location>
        <begin position="910"/>
        <end position="930"/>
    </location>
</feature>
<dbReference type="PANTHER" id="PTHR32063">
    <property type="match status" value="1"/>
</dbReference>
<dbReference type="OrthoDB" id="9807350at2"/>
<dbReference type="AlphaFoldDB" id="A0A2S8B8T5"/>
<feature type="transmembrane region" description="Helical" evidence="9">
    <location>
        <begin position="1011"/>
        <end position="1039"/>
    </location>
</feature>
<dbReference type="Proteomes" id="UP000238954">
    <property type="component" value="Chromosome"/>
</dbReference>
<dbReference type="GO" id="GO:0015562">
    <property type="term" value="F:efflux transmembrane transporter activity"/>
    <property type="evidence" value="ECO:0007669"/>
    <property type="project" value="InterPro"/>
</dbReference>
<dbReference type="FunFam" id="1.20.1640.10:FF:000001">
    <property type="entry name" value="Efflux pump membrane transporter"/>
    <property type="match status" value="1"/>
</dbReference>
<dbReference type="Gene3D" id="1.20.1640.10">
    <property type="entry name" value="Multidrug efflux transporter AcrB transmembrane domain"/>
    <property type="match status" value="2"/>
</dbReference>
<dbReference type="InterPro" id="IPR004764">
    <property type="entry name" value="MdtF-like"/>
</dbReference>
<keyword evidence="8 9" id="KW-0472">Membrane</keyword>
<organism evidence="10 11">
    <name type="scientific">Sphingopyxis lindanitolerans</name>
    <dbReference type="NCBI Taxonomy" id="2054227"/>
    <lineage>
        <taxon>Bacteria</taxon>
        <taxon>Pseudomonadati</taxon>
        <taxon>Pseudomonadota</taxon>
        <taxon>Alphaproteobacteria</taxon>
        <taxon>Sphingomonadales</taxon>
        <taxon>Sphingomonadaceae</taxon>
        <taxon>Sphingopyxis</taxon>
    </lineage>
</organism>
<dbReference type="SUPFAM" id="SSF82866">
    <property type="entry name" value="Multidrug efflux transporter AcrB transmembrane domain"/>
    <property type="match status" value="2"/>
</dbReference>
<dbReference type="SUPFAM" id="SSF82693">
    <property type="entry name" value="Multidrug efflux transporter AcrB pore domain, PN1, PN2, PC1 and PC2 subdomains"/>
    <property type="match status" value="4"/>
</dbReference>
<evidence type="ECO:0000313" key="10">
    <source>
        <dbReference type="EMBL" id="PQM28750.1"/>
    </source>
</evidence>
<dbReference type="InterPro" id="IPR027463">
    <property type="entry name" value="AcrB_DN_DC_subdom"/>
</dbReference>
<dbReference type="PANTHER" id="PTHR32063:SF32">
    <property type="entry name" value="AMINOGLYCOSIDE EFFLUX PUMP-RELATED"/>
    <property type="match status" value="1"/>
</dbReference>
<feature type="transmembrane region" description="Helical" evidence="9">
    <location>
        <begin position="366"/>
        <end position="387"/>
    </location>
</feature>
<evidence type="ECO:0000256" key="6">
    <source>
        <dbReference type="ARBA" id="ARBA00022692"/>
    </source>
</evidence>
<dbReference type="Gene3D" id="3.30.70.1320">
    <property type="entry name" value="Multidrug efflux transporter AcrB pore domain like"/>
    <property type="match status" value="1"/>
</dbReference>
<comment type="subcellular location">
    <subcellularLocation>
        <location evidence="1 9">Cell inner membrane</location>
        <topology evidence="1 9">Multi-pass membrane protein</topology>
    </subcellularLocation>
</comment>
<dbReference type="PRINTS" id="PR00702">
    <property type="entry name" value="ACRIFLAVINRP"/>
</dbReference>
<evidence type="ECO:0000256" key="2">
    <source>
        <dbReference type="ARBA" id="ARBA00010942"/>
    </source>
</evidence>
<feature type="transmembrane region" description="Helical" evidence="9">
    <location>
        <begin position="936"/>
        <end position="959"/>
    </location>
</feature>
<dbReference type="RefSeq" id="WP_105998917.1">
    <property type="nucleotide sequence ID" value="NZ_CM009578.1"/>
</dbReference>
<evidence type="ECO:0000256" key="4">
    <source>
        <dbReference type="ARBA" id="ARBA00022475"/>
    </source>
</evidence>
<evidence type="ECO:0000256" key="8">
    <source>
        <dbReference type="ARBA" id="ARBA00023136"/>
    </source>
</evidence>
<comment type="similarity">
    <text evidence="2 9">Belongs to the resistance-nodulation-cell division (RND) (TC 2.A.6) family.</text>
</comment>
<feature type="transmembrane region" description="Helical" evidence="9">
    <location>
        <begin position="553"/>
        <end position="571"/>
    </location>
</feature>
<dbReference type="SUPFAM" id="SSF82714">
    <property type="entry name" value="Multidrug efflux transporter AcrB TolC docking domain, DN and DC subdomains"/>
    <property type="match status" value="2"/>
</dbReference>
<feature type="transmembrane region" description="Helical" evidence="9">
    <location>
        <begin position="467"/>
        <end position="489"/>
    </location>
</feature>
<feature type="transmembrane region" description="Helical" evidence="9">
    <location>
        <begin position="985"/>
        <end position="1005"/>
    </location>
</feature>
<dbReference type="Gene3D" id="3.30.2090.10">
    <property type="entry name" value="Multidrug efflux transporter AcrB TolC docking domain, DN and DC subdomains"/>
    <property type="match status" value="2"/>
</dbReference>
<dbReference type="GO" id="GO:0009636">
    <property type="term" value="P:response to toxic substance"/>
    <property type="evidence" value="ECO:0007669"/>
    <property type="project" value="UniProtKB-ARBA"/>
</dbReference>
<keyword evidence="5 9" id="KW-0997">Cell inner membrane</keyword>
<name>A0A2S8B8T5_9SPHN</name>
<keyword evidence="6 9" id="KW-0812">Transmembrane</keyword>
<feature type="transmembrane region" description="Helical" evidence="9">
    <location>
        <begin position="886"/>
        <end position="903"/>
    </location>
</feature>
<protein>
    <recommendedName>
        <fullName evidence="9">Efflux pump membrane transporter</fullName>
    </recommendedName>
</protein>
<evidence type="ECO:0000313" key="11">
    <source>
        <dbReference type="Proteomes" id="UP000238954"/>
    </source>
</evidence>
<evidence type="ECO:0000256" key="1">
    <source>
        <dbReference type="ARBA" id="ARBA00004429"/>
    </source>
</evidence>
<dbReference type="FunFam" id="3.30.2090.10:FF:000001">
    <property type="entry name" value="Efflux pump membrane transporter"/>
    <property type="match status" value="1"/>
</dbReference>
<evidence type="ECO:0000256" key="9">
    <source>
        <dbReference type="RuleBase" id="RU364070"/>
    </source>
</evidence>
<dbReference type="GO" id="GO:0042910">
    <property type="term" value="F:xenobiotic transmembrane transporter activity"/>
    <property type="evidence" value="ECO:0007669"/>
    <property type="project" value="TreeGrafter"/>
</dbReference>
<dbReference type="InterPro" id="IPR001036">
    <property type="entry name" value="Acrflvin-R"/>
</dbReference>
<keyword evidence="3 9" id="KW-0813">Transport</keyword>